<keyword evidence="3" id="KW-0808">Transferase</keyword>
<dbReference type="EMBL" id="CP016779">
    <property type="protein sequence ID" value="ASY23524.1"/>
    <property type="molecule type" value="Genomic_DNA"/>
</dbReference>
<accession>A0A249L3G5</accession>
<organism evidence="3 4">
    <name type="scientific">Candidatus Nanopelagicus abundans</name>
    <dbReference type="NCBI Taxonomy" id="1884916"/>
    <lineage>
        <taxon>Bacteria</taxon>
        <taxon>Bacillati</taxon>
        <taxon>Actinomycetota</taxon>
        <taxon>Actinomycetes</taxon>
        <taxon>Candidatus Nanopelagicales</taxon>
        <taxon>Candidatus Nanopelagicaceae</taxon>
        <taxon>Candidatus Nanopelagicus</taxon>
    </lineage>
</organism>
<dbReference type="SUPFAM" id="SSF53448">
    <property type="entry name" value="Nucleotide-diphospho-sugar transferases"/>
    <property type="match status" value="1"/>
</dbReference>
<proteinExistence type="predicted"/>
<dbReference type="GO" id="GO:0016779">
    <property type="term" value="F:nucleotidyltransferase activity"/>
    <property type="evidence" value="ECO:0007669"/>
    <property type="project" value="UniProtKB-KW"/>
</dbReference>
<dbReference type="PANTHER" id="PTHR22572">
    <property type="entry name" value="SUGAR-1-PHOSPHATE GUANYL TRANSFERASE"/>
    <property type="match status" value="1"/>
</dbReference>
<evidence type="ECO:0000259" key="1">
    <source>
        <dbReference type="Pfam" id="PF00483"/>
    </source>
</evidence>
<dbReference type="CDD" id="cd04181">
    <property type="entry name" value="NTP_transferase"/>
    <property type="match status" value="1"/>
</dbReference>
<dbReference type="InterPro" id="IPR005835">
    <property type="entry name" value="NTP_transferase_dom"/>
</dbReference>
<keyword evidence="3" id="KW-0548">Nucleotidyltransferase</keyword>
<dbReference type="AlphaFoldDB" id="A0A249L3G5"/>
<evidence type="ECO:0000313" key="3">
    <source>
        <dbReference type="EMBL" id="ASY23524.1"/>
    </source>
</evidence>
<feature type="domain" description="Glucose-1-phosphate adenylyltransferase/Bifunctional protein GlmU-like C-terminal hexapeptide" evidence="2">
    <location>
        <begin position="246"/>
        <end position="316"/>
    </location>
</feature>
<feature type="domain" description="Nucleotidyl transferase" evidence="1">
    <location>
        <begin position="5"/>
        <end position="233"/>
    </location>
</feature>
<gene>
    <name evidence="3" type="ORF">B1sIIB91_01070</name>
</gene>
<protein>
    <submittedName>
        <fullName evidence="3">Mannose-1-phosphate guanylyltransferase</fullName>
    </submittedName>
</protein>
<evidence type="ECO:0000313" key="4">
    <source>
        <dbReference type="Proteomes" id="UP000217210"/>
    </source>
</evidence>
<dbReference type="InterPro" id="IPR029044">
    <property type="entry name" value="Nucleotide-diphossugar_trans"/>
</dbReference>
<dbReference type="KEGG" id="nab:B1sIIB91_01070"/>
<reference evidence="3 4" key="1">
    <citation type="submission" date="2016-07" db="EMBL/GenBank/DDBJ databases">
        <title>High microdiversification within the ubiquitous acI lineage of Actinobacteria.</title>
        <authorList>
            <person name="Neuenschwander S.M."/>
            <person name="Salcher M."/>
            <person name="Ghai R."/>
            <person name="Pernthaler J."/>
        </authorList>
    </citation>
    <scope>NUCLEOTIDE SEQUENCE [LARGE SCALE GENOMIC DNA]</scope>
    <source>
        <strain evidence="3">MMS-IIB-91</strain>
    </source>
</reference>
<dbReference type="Gene3D" id="3.90.550.10">
    <property type="entry name" value="Spore Coat Polysaccharide Biosynthesis Protein SpsA, Chain A"/>
    <property type="match status" value="1"/>
</dbReference>
<dbReference type="OrthoDB" id="9803871at2"/>
<dbReference type="Proteomes" id="UP000217210">
    <property type="component" value="Chromosome"/>
</dbReference>
<dbReference type="InterPro" id="IPR056818">
    <property type="entry name" value="GlmU/GlgC-like_hexapep"/>
</dbReference>
<evidence type="ECO:0000259" key="2">
    <source>
        <dbReference type="Pfam" id="PF24894"/>
    </source>
</evidence>
<dbReference type="RefSeq" id="WP_095687800.1">
    <property type="nucleotide sequence ID" value="NZ_CP016779.1"/>
</dbReference>
<name>A0A249L3G5_9ACTN</name>
<dbReference type="Pfam" id="PF24894">
    <property type="entry name" value="Hexapep_GlmU"/>
    <property type="match status" value="1"/>
</dbReference>
<sequence length="323" mass="34163">MSTSAILLVGGKGTRLAPITNQIPKPMLLVAAVPFTEHQIRKAASAGINEIVLATSYKAELFEPYFGDGARFGINIKYAFESSALGTAGGIRNAAELLSPCDQVVIFNGDVLSGHSLSSQLKFHKDNNAEVTLYLTKVEDARAYGCVELAADNSVKSFLEKMENPVSNLINAGCYIFNRNIIDNIPKGKVVSVERDTFPSLLNAGTKVYGYLDNSYWLDIGTPAALVKASADLVTGVIKSGATLEHTGDRIISDTAVINSSALINNGSVIDGEVIVESDTQISGSIIGKGAKIGKNCKIIDSIIAPGTQIDAGMVVISNYLGF</sequence>
<dbReference type="Pfam" id="PF00483">
    <property type="entry name" value="NTP_transferase"/>
    <property type="match status" value="1"/>
</dbReference>
<dbReference type="InterPro" id="IPR050486">
    <property type="entry name" value="Mannose-1P_guanyltransferase"/>
</dbReference>
<dbReference type="Gene3D" id="2.160.10.10">
    <property type="entry name" value="Hexapeptide repeat proteins"/>
    <property type="match status" value="1"/>
</dbReference>
<keyword evidence="4" id="KW-1185">Reference proteome</keyword>